<dbReference type="Proteomes" id="UP000322699">
    <property type="component" value="Unassembled WGS sequence"/>
</dbReference>
<gene>
    <name evidence="1" type="ORF">LF1_53550</name>
</gene>
<proteinExistence type="predicted"/>
<evidence type="ECO:0000313" key="1">
    <source>
        <dbReference type="EMBL" id="KAA1257506.1"/>
    </source>
</evidence>
<comment type="caution">
    <text evidence="1">The sequence shown here is derived from an EMBL/GenBank/DDBJ whole genome shotgun (WGS) entry which is preliminary data.</text>
</comment>
<dbReference type="EMBL" id="VRLW01000002">
    <property type="protein sequence ID" value="KAA1257506.1"/>
    <property type="molecule type" value="Genomic_DNA"/>
</dbReference>
<reference evidence="1 2" key="1">
    <citation type="submission" date="2019-08" db="EMBL/GenBank/DDBJ databases">
        <title>Deep-cultivation of Planctomycetes and their phenomic and genomic characterization uncovers novel biology.</title>
        <authorList>
            <person name="Wiegand S."/>
            <person name="Jogler M."/>
            <person name="Boedeker C."/>
            <person name="Pinto D."/>
            <person name="Vollmers J."/>
            <person name="Rivas-Marin E."/>
            <person name="Kohn T."/>
            <person name="Peeters S.H."/>
            <person name="Heuer A."/>
            <person name="Rast P."/>
            <person name="Oberbeckmann S."/>
            <person name="Bunk B."/>
            <person name="Jeske O."/>
            <person name="Meyerdierks A."/>
            <person name="Storesund J.E."/>
            <person name="Kallscheuer N."/>
            <person name="Luecker S."/>
            <person name="Lage O.M."/>
            <person name="Pohl T."/>
            <person name="Merkel B.J."/>
            <person name="Hornburger P."/>
            <person name="Mueller R.-W."/>
            <person name="Bruemmer F."/>
            <person name="Labrenz M."/>
            <person name="Spormann A.M."/>
            <person name="Op Den Camp H."/>
            <person name="Overmann J."/>
            <person name="Amann R."/>
            <person name="Jetten M.S.M."/>
            <person name="Mascher T."/>
            <person name="Medema M.H."/>
            <person name="Devos D.P."/>
            <person name="Kaster A.-K."/>
            <person name="Ovreas L."/>
            <person name="Rohde M."/>
            <person name="Galperin M.Y."/>
            <person name="Jogler C."/>
        </authorList>
    </citation>
    <scope>NUCLEOTIDE SEQUENCE [LARGE SCALE GENOMIC DNA]</scope>
    <source>
        <strain evidence="1 2">LF1</strain>
    </source>
</reference>
<organism evidence="1 2">
    <name type="scientific">Rubripirellula obstinata</name>
    <dbReference type="NCBI Taxonomy" id="406547"/>
    <lineage>
        <taxon>Bacteria</taxon>
        <taxon>Pseudomonadati</taxon>
        <taxon>Planctomycetota</taxon>
        <taxon>Planctomycetia</taxon>
        <taxon>Pirellulales</taxon>
        <taxon>Pirellulaceae</taxon>
        <taxon>Rubripirellula</taxon>
    </lineage>
</organism>
<name>A0A5B1CAE4_9BACT</name>
<sequence length="227" mass="25806">MIVTQVDEARADEPHRNGVLRITIACTGVAAAHFSLCLQVKSRHLGDAYRYPTEMPMTLIGDKRSFAFETSPCDEHAPDEFLTVDIFVADKLLTILDNAAYVPQFCGDIDAEQNHRRHDLTWLQRRDDLTGMDLTQAHLYLTKTEHWSQFLNWGPTTDDISCHLIIFRESLWITAFLYSENPDYDTNDPVVHGCKVSPFDLISILQSQSALMRKTADNHRMHRSGGG</sequence>
<dbReference type="AlphaFoldDB" id="A0A5B1CAE4"/>
<dbReference type="RefSeq" id="WP_149753314.1">
    <property type="nucleotide sequence ID" value="NZ_VRLW01000002.1"/>
</dbReference>
<protein>
    <submittedName>
        <fullName evidence="1">Uncharacterized protein</fullName>
    </submittedName>
</protein>
<evidence type="ECO:0000313" key="2">
    <source>
        <dbReference type="Proteomes" id="UP000322699"/>
    </source>
</evidence>
<accession>A0A5B1CAE4</accession>
<keyword evidence="2" id="KW-1185">Reference proteome</keyword>